<gene>
    <name evidence="4 8" type="primary">grpE</name>
    <name evidence="8" type="ORF">ABXS05_15305</name>
</gene>
<sequence length="211" mass="22630">MTRRAKPENDIHGSPEPANASEPTAKATDRGDPFAAGPAEDAAAVIARLETDNAALKDRLLRALAETENVRRRAERDLNDARQYAIAKFAGDMLAVADNIERAIANVPAQAREGDEAVRTLIEGVELTEKELLRALERHGVRKLDPLGERFDPNFHEAMFEVPDPSVPSGTVSKVVDAGYSIGARSLRPARVGVSSGGPRQPAEPGAGRQP</sequence>
<dbReference type="EMBL" id="JBFNQD010000004">
    <property type="protein sequence ID" value="MEW9306918.1"/>
    <property type="molecule type" value="Genomic_DNA"/>
</dbReference>
<evidence type="ECO:0000256" key="1">
    <source>
        <dbReference type="ARBA" id="ARBA00009054"/>
    </source>
</evidence>
<dbReference type="Gene3D" id="3.90.20.20">
    <property type="match status" value="1"/>
</dbReference>
<dbReference type="PANTHER" id="PTHR21237">
    <property type="entry name" value="GRPE PROTEIN"/>
    <property type="match status" value="1"/>
</dbReference>
<dbReference type="SUPFAM" id="SSF58014">
    <property type="entry name" value="Coiled-coil domain of nucleotide exchange factor GrpE"/>
    <property type="match status" value="1"/>
</dbReference>
<organism evidence="8 9">
    <name type="scientific">Labrys neptuniae</name>
    <dbReference type="NCBI Taxonomy" id="376174"/>
    <lineage>
        <taxon>Bacteria</taxon>
        <taxon>Pseudomonadati</taxon>
        <taxon>Pseudomonadota</taxon>
        <taxon>Alphaproteobacteria</taxon>
        <taxon>Hyphomicrobiales</taxon>
        <taxon>Xanthobacteraceae</taxon>
        <taxon>Labrys</taxon>
    </lineage>
</organism>
<comment type="subunit">
    <text evidence="4">Homodimer.</text>
</comment>
<feature type="coiled-coil region" evidence="6">
    <location>
        <begin position="39"/>
        <end position="84"/>
    </location>
</feature>
<evidence type="ECO:0000256" key="5">
    <source>
        <dbReference type="RuleBase" id="RU004478"/>
    </source>
</evidence>
<dbReference type="CDD" id="cd00446">
    <property type="entry name" value="GrpE"/>
    <property type="match status" value="1"/>
</dbReference>
<comment type="caution">
    <text evidence="8">The sequence shown here is derived from an EMBL/GenBank/DDBJ whole genome shotgun (WGS) entry which is preliminary data.</text>
</comment>
<feature type="region of interest" description="Disordered" evidence="7">
    <location>
        <begin position="1"/>
        <end position="39"/>
    </location>
</feature>
<evidence type="ECO:0000256" key="2">
    <source>
        <dbReference type="ARBA" id="ARBA00023016"/>
    </source>
</evidence>
<comment type="subcellular location">
    <subcellularLocation>
        <location evidence="4">Cytoplasm</location>
    </subcellularLocation>
</comment>
<reference evidence="8 9" key="1">
    <citation type="submission" date="2024-07" db="EMBL/GenBank/DDBJ databases">
        <title>Description of Labrys sedimenti sp. nov., isolated from a diclofenac-degrading enrichment culture.</title>
        <authorList>
            <person name="Tancsics A."/>
            <person name="Csepanyi A."/>
        </authorList>
    </citation>
    <scope>NUCLEOTIDE SEQUENCE [LARGE SCALE GENOMIC DNA]</scope>
    <source>
        <strain evidence="8 9">LMG 23578</strain>
    </source>
</reference>
<keyword evidence="9" id="KW-1185">Reference proteome</keyword>
<dbReference type="PANTHER" id="PTHR21237:SF23">
    <property type="entry name" value="GRPE PROTEIN HOMOLOG, MITOCHONDRIAL"/>
    <property type="match status" value="1"/>
</dbReference>
<dbReference type="InterPro" id="IPR013805">
    <property type="entry name" value="GrpE_CC"/>
</dbReference>
<evidence type="ECO:0000313" key="9">
    <source>
        <dbReference type="Proteomes" id="UP001555786"/>
    </source>
</evidence>
<feature type="region of interest" description="Disordered" evidence="7">
    <location>
        <begin position="189"/>
        <end position="211"/>
    </location>
</feature>
<comment type="similarity">
    <text evidence="1 4 5">Belongs to the GrpE family.</text>
</comment>
<dbReference type="Gene3D" id="2.30.22.10">
    <property type="entry name" value="Head domain of nucleotide exchange factor GrpE"/>
    <property type="match status" value="1"/>
</dbReference>
<accession>A0ABV3PMQ1</accession>
<evidence type="ECO:0000313" key="8">
    <source>
        <dbReference type="EMBL" id="MEW9306918.1"/>
    </source>
</evidence>
<evidence type="ECO:0000256" key="3">
    <source>
        <dbReference type="ARBA" id="ARBA00023186"/>
    </source>
</evidence>
<name>A0ABV3PMQ1_9HYPH</name>
<keyword evidence="3 4" id="KW-0143">Chaperone</keyword>
<dbReference type="Proteomes" id="UP001555786">
    <property type="component" value="Unassembled WGS sequence"/>
</dbReference>
<protein>
    <recommendedName>
        <fullName evidence="4">Protein GrpE</fullName>
    </recommendedName>
    <alternativeName>
        <fullName evidence="4">HSP-70 cofactor</fullName>
    </alternativeName>
</protein>
<keyword evidence="4" id="KW-0963">Cytoplasm</keyword>
<evidence type="ECO:0000256" key="4">
    <source>
        <dbReference type="HAMAP-Rule" id="MF_01151"/>
    </source>
</evidence>
<dbReference type="HAMAP" id="MF_01151">
    <property type="entry name" value="GrpE"/>
    <property type="match status" value="1"/>
</dbReference>
<dbReference type="InterPro" id="IPR009012">
    <property type="entry name" value="GrpE_head"/>
</dbReference>
<dbReference type="RefSeq" id="WP_367624501.1">
    <property type="nucleotide sequence ID" value="NZ_JBFNQD010000004.1"/>
</dbReference>
<keyword evidence="2 4" id="KW-0346">Stress response</keyword>
<feature type="compositionally biased region" description="Basic and acidic residues" evidence="7">
    <location>
        <begin position="1"/>
        <end position="13"/>
    </location>
</feature>
<dbReference type="NCBIfam" id="NF010739">
    <property type="entry name" value="PRK14141.1"/>
    <property type="match status" value="1"/>
</dbReference>
<evidence type="ECO:0000256" key="6">
    <source>
        <dbReference type="SAM" id="Coils"/>
    </source>
</evidence>
<dbReference type="PRINTS" id="PR00773">
    <property type="entry name" value="GRPEPROTEIN"/>
</dbReference>
<dbReference type="SUPFAM" id="SSF51064">
    <property type="entry name" value="Head domain of nucleotide exchange factor GrpE"/>
    <property type="match status" value="1"/>
</dbReference>
<keyword evidence="6" id="KW-0175">Coiled coil</keyword>
<proteinExistence type="inferred from homology"/>
<comment type="function">
    <text evidence="4">Participates actively in the response to hyperosmotic and heat shock by preventing the aggregation of stress-denatured proteins, in association with DnaK and GrpE. It is the nucleotide exchange factor for DnaK and may function as a thermosensor. Unfolded proteins bind initially to DnaJ; upon interaction with the DnaJ-bound protein, DnaK hydrolyzes its bound ATP, resulting in the formation of a stable complex. GrpE releases ADP from DnaK; ATP binding to DnaK triggers the release of the substrate protein, thus completing the reaction cycle. Several rounds of ATP-dependent interactions between DnaJ, DnaK and GrpE are required for fully efficient folding.</text>
</comment>
<dbReference type="Pfam" id="PF01025">
    <property type="entry name" value="GrpE"/>
    <property type="match status" value="1"/>
</dbReference>
<evidence type="ECO:0000256" key="7">
    <source>
        <dbReference type="SAM" id="MobiDB-lite"/>
    </source>
</evidence>
<dbReference type="InterPro" id="IPR000740">
    <property type="entry name" value="GrpE"/>
</dbReference>